<evidence type="ECO:0000313" key="1">
    <source>
        <dbReference type="EMBL" id="KAK3777448.1"/>
    </source>
</evidence>
<name>A0AAE1DPY5_9GAST</name>
<keyword evidence="2" id="KW-1185">Reference proteome</keyword>
<gene>
    <name evidence="1" type="ORF">RRG08_032551</name>
</gene>
<dbReference type="AlphaFoldDB" id="A0AAE1DPY5"/>
<comment type="caution">
    <text evidence="1">The sequence shown here is derived from an EMBL/GenBank/DDBJ whole genome shotgun (WGS) entry which is preliminary data.</text>
</comment>
<reference evidence="1" key="1">
    <citation type="journal article" date="2023" name="G3 (Bethesda)">
        <title>A reference genome for the long-term kleptoplast-retaining sea slug Elysia crispata morphotype clarki.</title>
        <authorList>
            <person name="Eastman K.E."/>
            <person name="Pendleton A.L."/>
            <person name="Shaikh M.A."/>
            <person name="Suttiyut T."/>
            <person name="Ogas R."/>
            <person name="Tomko P."/>
            <person name="Gavelis G."/>
            <person name="Widhalm J.R."/>
            <person name="Wisecaver J.H."/>
        </authorList>
    </citation>
    <scope>NUCLEOTIDE SEQUENCE</scope>
    <source>
        <strain evidence="1">ECLA1</strain>
    </source>
</reference>
<evidence type="ECO:0000313" key="2">
    <source>
        <dbReference type="Proteomes" id="UP001283361"/>
    </source>
</evidence>
<accession>A0AAE1DPY5</accession>
<proteinExistence type="predicted"/>
<organism evidence="1 2">
    <name type="scientific">Elysia crispata</name>
    <name type="common">lettuce slug</name>
    <dbReference type="NCBI Taxonomy" id="231223"/>
    <lineage>
        <taxon>Eukaryota</taxon>
        <taxon>Metazoa</taxon>
        <taxon>Spiralia</taxon>
        <taxon>Lophotrochozoa</taxon>
        <taxon>Mollusca</taxon>
        <taxon>Gastropoda</taxon>
        <taxon>Heterobranchia</taxon>
        <taxon>Euthyneura</taxon>
        <taxon>Panpulmonata</taxon>
        <taxon>Sacoglossa</taxon>
        <taxon>Placobranchoidea</taxon>
        <taxon>Plakobranchidae</taxon>
        <taxon>Elysia</taxon>
    </lineage>
</organism>
<sequence length="123" mass="13643">MTFRRWRPISGSSAMFTRRYLTLGHVCLALNSAQSGLVISESRSDLETARRKPDTKTVWITGCPHIVASSSSTVAGVDWEEVLRLCQPRQISAVDRTMAQIQCFPRSLAQVSATCQAELQTID</sequence>
<dbReference type="Proteomes" id="UP001283361">
    <property type="component" value="Unassembled WGS sequence"/>
</dbReference>
<protein>
    <submittedName>
        <fullName evidence="1">Uncharacterized protein</fullName>
    </submittedName>
</protein>
<dbReference type="EMBL" id="JAWDGP010003079">
    <property type="protein sequence ID" value="KAK3777448.1"/>
    <property type="molecule type" value="Genomic_DNA"/>
</dbReference>